<reference evidence="1 2" key="1">
    <citation type="submission" date="2024-04" db="EMBL/GenBank/DDBJ databases">
        <title>Isolation of an actinomycete strain from pig manure.</title>
        <authorList>
            <person name="Gong T."/>
            <person name="Yu Z."/>
            <person name="An M."/>
            <person name="Wei C."/>
            <person name="Yang W."/>
            <person name="Liu L."/>
        </authorList>
    </citation>
    <scope>NUCLEOTIDE SEQUENCE [LARGE SCALE GENOMIC DNA]</scope>
    <source>
        <strain evidence="1 2">ZF39</strain>
    </source>
</reference>
<gene>
    <name evidence="1" type="ORF">AADG42_12940</name>
</gene>
<dbReference type="InterPro" id="IPR001646">
    <property type="entry name" value="5peptide_repeat"/>
</dbReference>
<protein>
    <submittedName>
        <fullName evidence="1">Pentapeptide repeat-containing protein</fullName>
    </submittedName>
</protein>
<organism evidence="1 2">
    <name type="scientific">Ammonicoccus fulvus</name>
    <dbReference type="NCBI Taxonomy" id="3138240"/>
    <lineage>
        <taxon>Bacteria</taxon>
        <taxon>Bacillati</taxon>
        <taxon>Actinomycetota</taxon>
        <taxon>Actinomycetes</taxon>
        <taxon>Propionibacteriales</taxon>
        <taxon>Propionibacteriaceae</taxon>
        <taxon>Ammonicoccus</taxon>
    </lineage>
</organism>
<accession>A0ABZ3FSU6</accession>
<name>A0ABZ3FSU6_9ACTN</name>
<dbReference type="InterPro" id="IPR051082">
    <property type="entry name" value="Pentapeptide-BTB/POZ_domain"/>
</dbReference>
<dbReference type="EMBL" id="CP154795">
    <property type="protein sequence ID" value="XAN08169.1"/>
    <property type="molecule type" value="Genomic_DNA"/>
</dbReference>
<dbReference type="PANTHER" id="PTHR14136:SF17">
    <property type="entry name" value="BTB_POZ DOMAIN-CONTAINING PROTEIN KCTD9"/>
    <property type="match status" value="1"/>
</dbReference>
<evidence type="ECO:0000313" key="1">
    <source>
        <dbReference type="EMBL" id="XAN08169.1"/>
    </source>
</evidence>
<dbReference type="Proteomes" id="UP001442841">
    <property type="component" value="Chromosome"/>
</dbReference>
<keyword evidence="2" id="KW-1185">Reference proteome</keyword>
<dbReference type="Pfam" id="PF13599">
    <property type="entry name" value="Pentapeptide_4"/>
    <property type="match status" value="1"/>
</dbReference>
<proteinExistence type="predicted"/>
<dbReference type="Gene3D" id="2.160.20.80">
    <property type="entry name" value="E3 ubiquitin-protein ligase SopA"/>
    <property type="match status" value="1"/>
</dbReference>
<dbReference type="PANTHER" id="PTHR14136">
    <property type="entry name" value="BTB_POZ DOMAIN-CONTAINING PROTEIN KCTD9"/>
    <property type="match status" value="1"/>
</dbReference>
<dbReference type="SUPFAM" id="SSF141571">
    <property type="entry name" value="Pentapeptide repeat-like"/>
    <property type="match status" value="1"/>
</dbReference>
<sequence length="223" mass="23849">MRKRARRTPELPDLGTHLAEGPAEIGSGDRLEGLVLGATTQSPMRLHDLALVECRVQGMDLSGRRLGGFMARDVVFEGCDLAGTVLEPGGRLTRVRFDGCRLSGLVLVGVDLTDVVIEGGKADLANFRQAAATRLWGREVSLREADFTEAQLKDCAFLDCDLAGAEFRGATLSGVSLHGSAIEEIRSPSVLARGARIAPDQQFAYGQALLAEFGPEVSDRPDT</sequence>
<evidence type="ECO:0000313" key="2">
    <source>
        <dbReference type="Proteomes" id="UP001442841"/>
    </source>
</evidence>
<dbReference type="RefSeq" id="WP_425309625.1">
    <property type="nucleotide sequence ID" value="NZ_CP154795.1"/>
</dbReference>